<comment type="caution">
    <text evidence="2">The sequence shown here is derived from an EMBL/GenBank/DDBJ whole genome shotgun (WGS) entry which is preliminary data.</text>
</comment>
<organism evidence="2 3">
    <name type="scientific">Mesobacillus maritimus</name>
    <dbReference type="NCBI Taxonomy" id="1643336"/>
    <lineage>
        <taxon>Bacteria</taxon>
        <taxon>Bacillati</taxon>
        <taxon>Bacillota</taxon>
        <taxon>Bacilli</taxon>
        <taxon>Bacillales</taxon>
        <taxon>Bacillaceae</taxon>
        <taxon>Mesobacillus</taxon>
    </lineage>
</organism>
<accession>A0ABS7K955</accession>
<dbReference type="RefSeq" id="WP_221875019.1">
    <property type="nucleotide sequence ID" value="NZ_JACWFH010000027.1"/>
</dbReference>
<dbReference type="CDD" id="cd04301">
    <property type="entry name" value="NAT_SF"/>
    <property type="match status" value="1"/>
</dbReference>
<dbReference type="SUPFAM" id="SSF55729">
    <property type="entry name" value="Acyl-CoA N-acyltransferases (Nat)"/>
    <property type="match status" value="1"/>
</dbReference>
<protein>
    <submittedName>
        <fullName evidence="2">GNAT family N-acetyltransferase</fullName>
    </submittedName>
</protein>
<dbReference type="InterPro" id="IPR000182">
    <property type="entry name" value="GNAT_dom"/>
</dbReference>
<name>A0ABS7K955_9BACI</name>
<dbReference type="EMBL" id="JACWFH010000027">
    <property type="protein sequence ID" value="MBY0098802.1"/>
    <property type="molecule type" value="Genomic_DNA"/>
</dbReference>
<sequence>MDSLFLEINYCSSFNEELNIINFDADLRLHNMETNEEFSIGYARFYLFNSYLFSEWFDVVDSADAVSGDLHEVLVVLSDYKDDEEIAGKILVLDFIQIHEEYRNQGWGSHAMNDFLHYWNYLDVNYFALKPAPSTKASSGNERRNYIERLIQFYSKFGFTVLQSPKVKEPCMGKNLNYLD</sequence>
<evidence type="ECO:0000313" key="3">
    <source>
        <dbReference type="Proteomes" id="UP000769780"/>
    </source>
</evidence>
<evidence type="ECO:0000313" key="2">
    <source>
        <dbReference type="EMBL" id="MBY0098802.1"/>
    </source>
</evidence>
<dbReference type="Proteomes" id="UP000769780">
    <property type="component" value="Unassembled WGS sequence"/>
</dbReference>
<gene>
    <name evidence="2" type="ORF">H0185_18715</name>
</gene>
<proteinExistence type="predicted"/>
<reference evidence="2 3" key="1">
    <citation type="submission" date="2020-07" db="EMBL/GenBank/DDBJ databases">
        <title>Fungal Genomes of the International Space Station.</title>
        <authorList>
            <person name="Seuylemezian A."/>
            <person name="Singh N.K."/>
            <person name="Wood J."/>
            <person name="Venkateswaran K."/>
        </authorList>
    </citation>
    <scope>NUCLEOTIDE SEQUENCE [LARGE SCALE GENOMIC DNA]</scope>
    <source>
        <strain evidence="2 3">PL-B2</strain>
    </source>
</reference>
<dbReference type="PROSITE" id="PS51186">
    <property type="entry name" value="GNAT"/>
    <property type="match status" value="1"/>
</dbReference>
<keyword evidence="3" id="KW-1185">Reference proteome</keyword>
<feature type="domain" description="N-acetyltransferase" evidence="1">
    <location>
        <begin position="25"/>
        <end position="177"/>
    </location>
</feature>
<dbReference type="Gene3D" id="3.40.630.30">
    <property type="match status" value="1"/>
</dbReference>
<evidence type="ECO:0000259" key="1">
    <source>
        <dbReference type="PROSITE" id="PS51186"/>
    </source>
</evidence>
<dbReference type="InterPro" id="IPR016181">
    <property type="entry name" value="Acyl_CoA_acyltransferase"/>
</dbReference>